<dbReference type="InterPro" id="IPR000353">
    <property type="entry name" value="MHC_II_b_N"/>
</dbReference>
<sequence>FGKAAHFLVQWKSDCHFFNGTQRVRYLDRYFYDRQEFVRFDSDVGKFMAVTEFGQKDADYWNSHQEVQIKKAEVDGFCRCHYGAFTYQAEKTRRLIGRR</sequence>
<dbReference type="SUPFAM" id="SSF54452">
    <property type="entry name" value="MHC antigen-recognition domain"/>
    <property type="match status" value="1"/>
</dbReference>
<dbReference type="KEGG" id="pbi:103049073"/>
<feature type="domain" description="MHC class II beta chain N-terminal" evidence="10">
    <location>
        <begin position="13"/>
        <end position="86"/>
    </location>
</feature>
<organism evidence="11 12">
    <name type="scientific">Python bivittatus</name>
    <name type="common">Burmese python</name>
    <name type="synonym">Python molurus bivittatus</name>
    <dbReference type="NCBI Taxonomy" id="176946"/>
    <lineage>
        <taxon>Eukaryota</taxon>
        <taxon>Metazoa</taxon>
        <taxon>Chordata</taxon>
        <taxon>Craniata</taxon>
        <taxon>Vertebrata</taxon>
        <taxon>Euteleostomi</taxon>
        <taxon>Lepidosauria</taxon>
        <taxon>Squamata</taxon>
        <taxon>Bifurcata</taxon>
        <taxon>Unidentata</taxon>
        <taxon>Episquamata</taxon>
        <taxon>Toxicofera</taxon>
        <taxon>Serpentes</taxon>
        <taxon>Henophidia</taxon>
        <taxon>Pythonidae</taxon>
        <taxon>Python</taxon>
    </lineage>
</organism>
<gene>
    <name evidence="12" type="primary">LOC103049073</name>
</gene>
<dbReference type="GO" id="GO:0002250">
    <property type="term" value="P:adaptive immune response"/>
    <property type="evidence" value="ECO:0007669"/>
    <property type="project" value="UniProtKB-KW"/>
</dbReference>
<dbReference type="OMA" id="RCHYGAF"/>
<accession>A0A9F2REC9</accession>
<dbReference type="Proteomes" id="UP000695026">
    <property type="component" value="Unplaced"/>
</dbReference>
<dbReference type="GO" id="GO:0002504">
    <property type="term" value="P:antigen processing and presentation of peptide or polysaccharide antigen via MHC class II"/>
    <property type="evidence" value="ECO:0007669"/>
    <property type="project" value="UniProtKB-KW"/>
</dbReference>
<keyword evidence="4" id="KW-1133">Transmembrane helix</keyword>
<dbReference type="GeneID" id="103049073"/>
<dbReference type="InterPro" id="IPR014745">
    <property type="entry name" value="MHC_II_a/b_N"/>
</dbReference>
<evidence type="ECO:0000256" key="1">
    <source>
        <dbReference type="ARBA" id="ARBA00004479"/>
    </source>
</evidence>
<keyword evidence="7" id="KW-1015">Disulfide bond</keyword>
<dbReference type="AlphaFoldDB" id="A0A9F2REC9"/>
<name>A0A9F2REC9_PYTBI</name>
<keyword evidence="6" id="KW-0472">Membrane</keyword>
<dbReference type="PANTHER" id="PTHR19944:SF99">
    <property type="entry name" value="HLA CLASS II HISTOCOMPATIBILITY ANTIGEN, DRB1 BETA CHAIN"/>
    <property type="match status" value="1"/>
</dbReference>
<evidence type="ECO:0000313" key="11">
    <source>
        <dbReference type="Proteomes" id="UP000695026"/>
    </source>
</evidence>
<keyword evidence="9" id="KW-0491">MHC II</keyword>
<keyword evidence="2" id="KW-0812">Transmembrane</keyword>
<comment type="subcellular location">
    <subcellularLocation>
        <location evidence="1">Membrane</location>
        <topology evidence="1">Single-pass type I membrane protein</topology>
    </subcellularLocation>
</comment>
<evidence type="ECO:0000256" key="7">
    <source>
        <dbReference type="ARBA" id="ARBA00023157"/>
    </source>
</evidence>
<evidence type="ECO:0000256" key="5">
    <source>
        <dbReference type="ARBA" id="ARBA00023130"/>
    </source>
</evidence>
<evidence type="ECO:0000256" key="9">
    <source>
        <dbReference type="ARBA" id="ARBA00023182"/>
    </source>
</evidence>
<evidence type="ECO:0000256" key="6">
    <source>
        <dbReference type="ARBA" id="ARBA00023136"/>
    </source>
</evidence>
<reference evidence="12" key="1">
    <citation type="submission" date="2025-08" db="UniProtKB">
        <authorList>
            <consortium name="RefSeq"/>
        </authorList>
    </citation>
    <scope>IDENTIFICATION</scope>
    <source>
        <tissue evidence="12">Liver</tissue>
    </source>
</reference>
<dbReference type="GO" id="GO:0042613">
    <property type="term" value="C:MHC class II protein complex"/>
    <property type="evidence" value="ECO:0007669"/>
    <property type="project" value="UniProtKB-KW"/>
</dbReference>
<evidence type="ECO:0000256" key="8">
    <source>
        <dbReference type="ARBA" id="ARBA00023180"/>
    </source>
</evidence>
<keyword evidence="5" id="KW-1064">Adaptive immunity</keyword>
<dbReference type="Pfam" id="PF00969">
    <property type="entry name" value="MHC_II_beta"/>
    <property type="match status" value="1"/>
</dbReference>
<keyword evidence="8" id="KW-0325">Glycoprotein</keyword>
<evidence type="ECO:0000256" key="4">
    <source>
        <dbReference type="ARBA" id="ARBA00022989"/>
    </source>
</evidence>
<dbReference type="PANTHER" id="PTHR19944">
    <property type="entry name" value="MHC CLASS II-RELATED"/>
    <property type="match status" value="1"/>
</dbReference>
<dbReference type="Gene3D" id="3.10.320.10">
    <property type="entry name" value="Class II Histocompatibility Antigen, M Beta Chain, Chain B, domain 1"/>
    <property type="match status" value="1"/>
</dbReference>
<dbReference type="RefSeq" id="XP_007445494.2">
    <property type="nucleotide sequence ID" value="XM_007445432.2"/>
</dbReference>
<dbReference type="InterPro" id="IPR011162">
    <property type="entry name" value="MHC_I/II-like_Ag-recog"/>
</dbReference>
<dbReference type="SMART" id="SM00921">
    <property type="entry name" value="MHC_II_beta"/>
    <property type="match status" value="1"/>
</dbReference>
<feature type="non-terminal residue" evidence="12">
    <location>
        <position position="99"/>
    </location>
</feature>
<evidence type="ECO:0000259" key="10">
    <source>
        <dbReference type="SMART" id="SM00921"/>
    </source>
</evidence>
<proteinExistence type="predicted"/>
<feature type="non-terminal residue" evidence="12">
    <location>
        <position position="1"/>
    </location>
</feature>
<evidence type="ECO:0000256" key="3">
    <source>
        <dbReference type="ARBA" id="ARBA00022859"/>
    </source>
</evidence>
<dbReference type="FunFam" id="3.10.320.10:FF:000001">
    <property type="entry name" value="HLA class II histocompatibility antigen, DRB1-1 beta chain"/>
    <property type="match status" value="1"/>
</dbReference>
<dbReference type="OrthoDB" id="10043043at2759"/>
<keyword evidence="11" id="KW-1185">Reference proteome</keyword>
<evidence type="ECO:0000256" key="2">
    <source>
        <dbReference type="ARBA" id="ARBA00022692"/>
    </source>
</evidence>
<dbReference type="InterPro" id="IPR050160">
    <property type="entry name" value="MHC/Immunoglobulin"/>
</dbReference>
<evidence type="ECO:0000313" key="12">
    <source>
        <dbReference type="RefSeq" id="XP_007445494.2"/>
    </source>
</evidence>
<keyword evidence="3" id="KW-0391">Immunity</keyword>
<protein>
    <submittedName>
        <fullName evidence="12">HLA class II histocompatibility antigen, DRB1-4 beta chain-like</fullName>
    </submittedName>
</protein>